<proteinExistence type="predicted"/>
<dbReference type="Gene3D" id="1.10.260.40">
    <property type="entry name" value="lambda repressor-like DNA-binding domains"/>
    <property type="match status" value="1"/>
</dbReference>
<dbReference type="KEGG" id="ppsc:EHS13_16115"/>
<evidence type="ECO:0000313" key="4">
    <source>
        <dbReference type="Proteomes" id="UP000426246"/>
    </source>
</evidence>
<dbReference type="Pfam" id="PF13464">
    <property type="entry name" value="RodZ_C"/>
    <property type="match status" value="1"/>
</dbReference>
<dbReference type="GO" id="GO:0003677">
    <property type="term" value="F:DNA binding"/>
    <property type="evidence" value="ECO:0007669"/>
    <property type="project" value="InterPro"/>
</dbReference>
<dbReference type="SUPFAM" id="SSF47413">
    <property type="entry name" value="lambda repressor-like DNA-binding domains"/>
    <property type="match status" value="1"/>
</dbReference>
<dbReference type="AlphaFoldDB" id="A0A6B8RKE5"/>
<dbReference type="EMBL" id="CP034235">
    <property type="protein sequence ID" value="QGQ96297.1"/>
    <property type="molecule type" value="Genomic_DNA"/>
</dbReference>
<accession>A0A6B8RKE5</accession>
<organism evidence="3 4">
    <name type="scientific">Paenibacillus psychroresistens</name>
    <dbReference type="NCBI Taxonomy" id="1778678"/>
    <lineage>
        <taxon>Bacteria</taxon>
        <taxon>Bacillati</taxon>
        <taxon>Bacillota</taxon>
        <taxon>Bacilli</taxon>
        <taxon>Bacillales</taxon>
        <taxon>Paenibacillaceae</taxon>
        <taxon>Paenibacillus</taxon>
    </lineage>
</organism>
<gene>
    <name evidence="3" type="ORF">EHS13_16115</name>
</gene>
<dbReference type="InterPro" id="IPR001387">
    <property type="entry name" value="Cro/C1-type_HTH"/>
</dbReference>
<evidence type="ECO:0000259" key="2">
    <source>
        <dbReference type="Pfam" id="PF13464"/>
    </source>
</evidence>
<keyword evidence="4" id="KW-1185">Reference proteome</keyword>
<keyword evidence="1" id="KW-1133">Transmembrane helix</keyword>
<reference evidence="4" key="1">
    <citation type="submission" date="2018-11" db="EMBL/GenBank/DDBJ databases">
        <title>Complete genome sequence of Paenibacillus sp. ML311-T8.</title>
        <authorList>
            <person name="Nam Y.-D."/>
            <person name="Kang J."/>
            <person name="Chung W.-H."/>
            <person name="Park Y.S."/>
        </authorList>
    </citation>
    <scope>NUCLEOTIDE SEQUENCE [LARGE SCALE GENOMIC DNA]</scope>
    <source>
        <strain evidence="4">ML311-T8</strain>
    </source>
</reference>
<evidence type="ECO:0000313" key="3">
    <source>
        <dbReference type="EMBL" id="QGQ96297.1"/>
    </source>
</evidence>
<keyword evidence="1" id="KW-0472">Membrane</keyword>
<evidence type="ECO:0000256" key="1">
    <source>
        <dbReference type="SAM" id="Phobius"/>
    </source>
</evidence>
<name>A0A6B8RKE5_9BACL</name>
<dbReference type="PANTHER" id="PTHR34475:SF1">
    <property type="entry name" value="CYTOSKELETON PROTEIN RODZ"/>
    <property type="match status" value="1"/>
</dbReference>
<dbReference type="PANTHER" id="PTHR34475">
    <property type="match status" value="1"/>
</dbReference>
<dbReference type="Pfam" id="PF13413">
    <property type="entry name" value="HTH_25"/>
    <property type="match status" value="1"/>
</dbReference>
<dbReference type="Proteomes" id="UP000426246">
    <property type="component" value="Chromosome"/>
</dbReference>
<sequence length="281" mass="31395">MSELGQLLRKARLEKGISLEDMQETTKIRKRYLEAIEDGNYKLLPGNFYVRAFIKSYSESVGLDPNEVLRLYRNVIPASQVESKVEPNHRKRSGIKTNDRWSKRITTLVFISFLVLIIVLAYYFIDKNSKTADNTNNTEEQGPRLTDKAVDVVDPNATPIATIEPNTPTPQASSPLAEVKLASSANGVDYYIISNATKIELELSVATDKCWFEIDEVSGVNSKKLIETGNLETTTGKKIWSLEKPVYVKLGRANAAEVKVNGVIIPVGDLPNVKKFQFELA</sequence>
<keyword evidence="1" id="KW-0812">Transmembrane</keyword>
<dbReference type="InterPro" id="IPR025194">
    <property type="entry name" value="RodZ-like_C"/>
</dbReference>
<dbReference type="CDD" id="cd00093">
    <property type="entry name" value="HTH_XRE"/>
    <property type="match status" value="1"/>
</dbReference>
<dbReference type="InterPro" id="IPR010982">
    <property type="entry name" value="Lambda_DNA-bd_dom_sf"/>
</dbReference>
<dbReference type="InterPro" id="IPR050400">
    <property type="entry name" value="Bact_Cytoskel_RodZ"/>
</dbReference>
<protein>
    <submittedName>
        <fullName evidence="3">DUF4115 domain-containing protein</fullName>
    </submittedName>
</protein>
<dbReference type="OrthoDB" id="9797543at2"/>
<feature type="domain" description="Cytoskeleton protein RodZ-like C-terminal" evidence="2">
    <location>
        <begin position="206"/>
        <end position="267"/>
    </location>
</feature>
<feature type="transmembrane region" description="Helical" evidence="1">
    <location>
        <begin position="105"/>
        <end position="125"/>
    </location>
</feature>